<gene>
    <name evidence="1" type="ORF">HANVADRAFT_2180</name>
</gene>
<evidence type="ECO:0000313" key="2">
    <source>
        <dbReference type="Proteomes" id="UP000092321"/>
    </source>
</evidence>
<dbReference type="EMBL" id="LXPE01000011">
    <property type="protein sequence ID" value="OBA27076.1"/>
    <property type="molecule type" value="Genomic_DNA"/>
</dbReference>
<accession>A0A1B7TEA0</accession>
<proteinExistence type="predicted"/>
<dbReference type="AlphaFoldDB" id="A0A1B7TEA0"/>
<comment type="caution">
    <text evidence="1">The sequence shown here is derived from an EMBL/GenBank/DDBJ whole genome shotgun (WGS) entry which is preliminary data.</text>
</comment>
<sequence length="174" mass="20728">MNSDENKLELLNSLKKYHDILVKINNMTDLVKEYKIYFNQDSILLNEINQCFEDNEAVGTSIVNNIYFSNNELKINENNYSENKNLDKNENTTLKNRKQKIQKTNDELKPLETKDMTEQETDLFYLLTKQKHVLDYSKSRNRKKLLTNINENYTKLIMNEINELLKIKNDILNK</sequence>
<protein>
    <submittedName>
        <fullName evidence="1">Uncharacterized protein</fullName>
    </submittedName>
</protein>
<name>A0A1B7TEA0_9ASCO</name>
<dbReference type="Proteomes" id="UP000092321">
    <property type="component" value="Unassembled WGS sequence"/>
</dbReference>
<dbReference type="OrthoDB" id="3972746at2759"/>
<reference evidence="2" key="1">
    <citation type="journal article" date="2016" name="Proc. Natl. Acad. Sci. U.S.A.">
        <title>Comparative genomics of biotechnologically important yeasts.</title>
        <authorList>
            <person name="Riley R."/>
            <person name="Haridas S."/>
            <person name="Wolfe K.H."/>
            <person name="Lopes M.R."/>
            <person name="Hittinger C.T."/>
            <person name="Goeker M."/>
            <person name="Salamov A.A."/>
            <person name="Wisecaver J.H."/>
            <person name="Long T.M."/>
            <person name="Calvey C.H."/>
            <person name="Aerts A.L."/>
            <person name="Barry K.W."/>
            <person name="Choi C."/>
            <person name="Clum A."/>
            <person name="Coughlan A.Y."/>
            <person name="Deshpande S."/>
            <person name="Douglass A.P."/>
            <person name="Hanson S.J."/>
            <person name="Klenk H.-P."/>
            <person name="LaButti K.M."/>
            <person name="Lapidus A."/>
            <person name="Lindquist E.A."/>
            <person name="Lipzen A.M."/>
            <person name="Meier-Kolthoff J.P."/>
            <person name="Ohm R.A."/>
            <person name="Otillar R.P."/>
            <person name="Pangilinan J.L."/>
            <person name="Peng Y."/>
            <person name="Rokas A."/>
            <person name="Rosa C.A."/>
            <person name="Scheuner C."/>
            <person name="Sibirny A.A."/>
            <person name="Slot J.C."/>
            <person name="Stielow J.B."/>
            <person name="Sun H."/>
            <person name="Kurtzman C.P."/>
            <person name="Blackwell M."/>
            <person name="Grigoriev I.V."/>
            <person name="Jeffries T.W."/>
        </authorList>
    </citation>
    <scope>NUCLEOTIDE SEQUENCE [LARGE SCALE GENOMIC DNA]</scope>
    <source>
        <strain evidence="2">NRRL Y-1626</strain>
    </source>
</reference>
<evidence type="ECO:0000313" key="1">
    <source>
        <dbReference type="EMBL" id="OBA27076.1"/>
    </source>
</evidence>
<organism evidence="1 2">
    <name type="scientific">Hanseniaspora valbyensis NRRL Y-1626</name>
    <dbReference type="NCBI Taxonomy" id="766949"/>
    <lineage>
        <taxon>Eukaryota</taxon>
        <taxon>Fungi</taxon>
        <taxon>Dikarya</taxon>
        <taxon>Ascomycota</taxon>
        <taxon>Saccharomycotina</taxon>
        <taxon>Saccharomycetes</taxon>
        <taxon>Saccharomycodales</taxon>
        <taxon>Saccharomycodaceae</taxon>
        <taxon>Hanseniaspora</taxon>
    </lineage>
</organism>
<keyword evidence="2" id="KW-1185">Reference proteome</keyword>